<evidence type="ECO:0000313" key="4">
    <source>
        <dbReference type="Proteomes" id="UP001050691"/>
    </source>
</evidence>
<feature type="compositionally biased region" description="Acidic residues" evidence="1">
    <location>
        <begin position="106"/>
        <end position="123"/>
    </location>
</feature>
<dbReference type="EMBL" id="BPWL01000017">
    <property type="protein sequence ID" value="GJJ16267.1"/>
    <property type="molecule type" value="Genomic_DNA"/>
</dbReference>
<evidence type="ECO:0000313" key="2">
    <source>
        <dbReference type="EMBL" id="GJJ07665.1"/>
    </source>
</evidence>
<gene>
    <name evidence="2" type="ORF">Clacol_001870</name>
    <name evidence="3" type="ORF">Clacol_010563</name>
</gene>
<dbReference type="Proteomes" id="UP001050691">
    <property type="component" value="Unassembled WGS sequence"/>
</dbReference>
<feature type="region of interest" description="Disordered" evidence="1">
    <location>
        <begin position="101"/>
        <end position="149"/>
    </location>
</feature>
<evidence type="ECO:0000313" key="3">
    <source>
        <dbReference type="EMBL" id="GJJ16267.1"/>
    </source>
</evidence>
<keyword evidence="4" id="KW-1185">Reference proteome</keyword>
<evidence type="ECO:0000256" key="1">
    <source>
        <dbReference type="SAM" id="MobiDB-lite"/>
    </source>
</evidence>
<dbReference type="AlphaFoldDB" id="A0AAV5A0A7"/>
<comment type="caution">
    <text evidence="2">The sequence shown here is derived from an EMBL/GenBank/DDBJ whole genome shotgun (WGS) entry which is preliminary data.</text>
</comment>
<proteinExistence type="predicted"/>
<reference evidence="2" key="1">
    <citation type="submission" date="2021-10" db="EMBL/GenBank/DDBJ databases">
        <title>De novo Genome Assembly of Clathrus columnatus (Basidiomycota, Fungi) Using Illumina and Nanopore Sequence Data.</title>
        <authorList>
            <person name="Ogiso-Tanaka E."/>
            <person name="Itagaki H."/>
            <person name="Hosoya T."/>
            <person name="Hosaka K."/>
        </authorList>
    </citation>
    <scope>NUCLEOTIDE SEQUENCE</scope>
    <source>
        <strain evidence="2">MO-923</strain>
    </source>
</reference>
<name>A0AAV5A0A7_9AGAM</name>
<accession>A0AAV5A0A7</accession>
<dbReference type="EMBL" id="BPWL01000002">
    <property type="protein sequence ID" value="GJJ07665.1"/>
    <property type="molecule type" value="Genomic_DNA"/>
</dbReference>
<protein>
    <submittedName>
        <fullName evidence="2">Uncharacterized protein</fullName>
    </submittedName>
</protein>
<sequence length="149" mass="16625">MRDGESGIGGLLLSQGVSRYCFVLLVTLTNAILVERGPGNVTSNFSYMQEALSIILLCQFSLNLRRRNKSQIDEVELPTMSFTVRGARNALRHLHETFITELGEHDEQDDTDDSHDTPEEDVQIETINIELRAKSDSQSSPIEASKETA</sequence>
<organism evidence="2 4">
    <name type="scientific">Clathrus columnatus</name>
    <dbReference type="NCBI Taxonomy" id="1419009"/>
    <lineage>
        <taxon>Eukaryota</taxon>
        <taxon>Fungi</taxon>
        <taxon>Dikarya</taxon>
        <taxon>Basidiomycota</taxon>
        <taxon>Agaricomycotina</taxon>
        <taxon>Agaricomycetes</taxon>
        <taxon>Phallomycetidae</taxon>
        <taxon>Phallales</taxon>
        <taxon>Clathraceae</taxon>
        <taxon>Clathrus</taxon>
    </lineage>
</organism>